<dbReference type="GeneID" id="19952776"/>
<sequence length="66" mass="7158">MRAELVSAFAHLAHAVLTALTTLDPVDNDDDMDALVDELRNFLQVPTELVGVDHQLPMACGEATHC</sequence>
<evidence type="ECO:0000313" key="2">
    <source>
        <dbReference type="EMBL" id="EQC30197.1"/>
    </source>
</evidence>
<dbReference type="InParanoid" id="T0RJV6"/>
<accession>T0RJV6</accession>
<evidence type="ECO:0000313" key="3">
    <source>
        <dbReference type="Proteomes" id="UP000030762"/>
    </source>
</evidence>
<dbReference type="VEuPathDB" id="FungiDB:SDRG_12049"/>
<name>T0RJV6_SAPDV</name>
<dbReference type="AlphaFoldDB" id="T0RJV6"/>
<keyword evidence="3" id="KW-1185">Reference proteome</keyword>
<dbReference type="Proteomes" id="UP000030762">
    <property type="component" value="Unassembled WGS sequence"/>
</dbReference>
<feature type="signal peptide" evidence="1">
    <location>
        <begin position="1"/>
        <end position="28"/>
    </location>
</feature>
<protein>
    <submittedName>
        <fullName evidence="2">Uncharacterized protein</fullName>
    </submittedName>
</protein>
<evidence type="ECO:0000256" key="1">
    <source>
        <dbReference type="SAM" id="SignalP"/>
    </source>
</evidence>
<proteinExistence type="predicted"/>
<organism evidence="2 3">
    <name type="scientific">Saprolegnia diclina (strain VS20)</name>
    <dbReference type="NCBI Taxonomy" id="1156394"/>
    <lineage>
        <taxon>Eukaryota</taxon>
        <taxon>Sar</taxon>
        <taxon>Stramenopiles</taxon>
        <taxon>Oomycota</taxon>
        <taxon>Saprolegniomycetes</taxon>
        <taxon>Saprolegniales</taxon>
        <taxon>Saprolegniaceae</taxon>
        <taxon>Saprolegnia</taxon>
    </lineage>
</organism>
<dbReference type="EMBL" id="JH767177">
    <property type="protein sequence ID" value="EQC30197.1"/>
    <property type="molecule type" value="Genomic_DNA"/>
</dbReference>
<gene>
    <name evidence="2" type="ORF">SDRG_12049</name>
</gene>
<dbReference type="RefSeq" id="XP_008616329.1">
    <property type="nucleotide sequence ID" value="XM_008618107.1"/>
</dbReference>
<reference evidence="2 3" key="1">
    <citation type="submission" date="2012-04" db="EMBL/GenBank/DDBJ databases">
        <title>The Genome Sequence of Saprolegnia declina VS20.</title>
        <authorList>
            <consortium name="The Broad Institute Genome Sequencing Platform"/>
            <person name="Russ C."/>
            <person name="Nusbaum C."/>
            <person name="Tyler B."/>
            <person name="van West P."/>
            <person name="Dieguez-Uribeondo J."/>
            <person name="de Bruijn I."/>
            <person name="Tripathy S."/>
            <person name="Jiang R."/>
            <person name="Young S.K."/>
            <person name="Zeng Q."/>
            <person name="Gargeya S."/>
            <person name="Fitzgerald M."/>
            <person name="Haas B."/>
            <person name="Abouelleil A."/>
            <person name="Alvarado L."/>
            <person name="Arachchi H.M."/>
            <person name="Berlin A."/>
            <person name="Chapman S.B."/>
            <person name="Goldberg J."/>
            <person name="Griggs A."/>
            <person name="Gujja S."/>
            <person name="Hansen M."/>
            <person name="Howarth C."/>
            <person name="Imamovic A."/>
            <person name="Larimer J."/>
            <person name="McCowen C."/>
            <person name="Montmayeur A."/>
            <person name="Murphy C."/>
            <person name="Neiman D."/>
            <person name="Pearson M."/>
            <person name="Priest M."/>
            <person name="Roberts A."/>
            <person name="Saif S."/>
            <person name="Shea T."/>
            <person name="Sisk P."/>
            <person name="Sykes S."/>
            <person name="Wortman J."/>
            <person name="Nusbaum C."/>
            <person name="Birren B."/>
        </authorList>
    </citation>
    <scope>NUCLEOTIDE SEQUENCE [LARGE SCALE GENOMIC DNA]</scope>
    <source>
        <strain evidence="2 3">VS20</strain>
    </source>
</reference>
<feature type="chain" id="PRO_5004571406" evidence="1">
    <location>
        <begin position="29"/>
        <end position="66"/>
    </location>
</feature>
<keyword evidence="1" id="KW-0732">Signal</keyword>